<dbReference type="RefSeq" id="WP_249454684.1">
    <property type="nucleotide sequence ID" value="NZ_CP097253.1"/>
</dbReference>
<protein>
    <submittedName>
        <fullName evidence="1">Uncharacterized protein</fullName>
    </submittedName>
</protein>
<accession>A0ABY5MRM6</accession>
<dbReference type="PROSITE" id="PS51257">
    <property type="entry name" value="PROKAR_LIPOPROTEIN"/>
    <property type="match status" value="1"/>
</dbReference>
<organism evidence="1 2">
    <name type="scientific">Sphingomonas glaciei</name>
    <dbReference type="NCBI Taxonomy" id="2938948"/>
    <lineage>
        <taxon>Bacteria</taxon>
        <taxon>Pseudomonadati</taxon>
        <taxon>Pseudomonadota</taxon>
        <taxon>Alphaproteobacteria</taxon>
        <taxon>Sphingomonadales</taxon>
        <taxon>Sphingomonadaceae</taxon>
        <taxon>Sphingomonas</taxon>
    </lineage>
</organism>
<sequence length="119" mass="12386">MRRLFPLAALFVAACATTPRPTPAPIPSGPAPAEVRTNLSGLSEAELLARFGPAPFRVREGSGLKLQWQNAACVLDTYLYPPANGAGAATVLHADARRPGTGETVPVEGCVVSLAILPR</sequence>
<dbReference type="Proteomes" id="UP000831921">
    <property type="component" value="Chromosome"/>
</dbReference>
<keyword evidence="2" id="KW-1185">Reference proteome</keyword>
<gene>
    <name evidence="1" type="ORF">M1K48_09230</name>
</gene>
<reference evidence="1 2" key="1">
    <citation type="submission" date="2022-05" db="EMBL/GenBank/DDBJ databases">
        <title>S8-45 Sphingomonas ultraviolaceadurans.</title>
        <authorList>
            <person name="Liu Y."/>
        </authorList>
    </citation>
    <scope>NUCLEOTIDE SEQUENCE [LARGE SCALE GENOMIC DNA]</scope>
    <source>
        <strain evidence="1 2">S8-45</strain>
    </source>
</reference>
<evidence type="ECO:0000313" key="2">
    <source>
        <dbReference type="Proteomes" id="UP000831921"/>
    </source>
</evidence>
<name>A0ABY5MRM6_9SPHN</name>
<evidence type="ECO:0000313" key="1">
    <source>
        <dbReference type="EMBL" id="UUR07130.1"/>
    </source>
</evidence>
<proteinExistence type="predicted"/>
<dbReference type="EMBL" id="CP097253">
    <property type="protein sequence ID" value="UUR07130.1"/>
    <property type="molecule type" value="Genomic_DNA"/>
</dbReference>